<dbReference type="AlphaFoldDB" id="A0A813GXC9"/>
<dbReference type="OMA" id="EGFMGPA"/>
<evidence type="ECO:0000313" key="4">
    <source>
        <dbReference type="Proteomes" id="UP000654075"/>
    </source>
</evidence>
<dbReference type="SUPFAM" id="SSF53756">
    <property type="entry name" value="UDP-Glycosyltransferase/glycogen phosphorylase"/>
    <property type="match status" value="1"/>
</dbReference>
<comment type="caution">
    <text evidence="3">The sequence shown here is derived from an EMBL/GenBank/DDBJ whole genome shotgun (WGS) entry which is preliminary data.</text>
</comment>
<protein>
    <recommendedName>
        <fullName evidence="2">Ubiquitin-like domain-containing protein</fullName>
    </recommendedName>
</protein>
<dbReference type="CDD" id="cd22265">
    <property type="entry name" value="UDM1_RNF168"/>
    <property type="match status" value="1"/>
</dbReference>
<feature type="domain" description="Ubiquitin-like" evidence="2">
    <location>
        <begin position="603"/>
        <end position="664"/>
    </location>
</feature>
<dbReference type="EMBL" id="CAJNNV010029747">
    <property type="protein sequence ID" value="CAE8629945.1"/>
    <property type="molecule type" value="Genomic_DNA"/>
</dbReference>
<reference evidence="3" key="1">
    <citation type="submission" date="2021-02" db="EMBL/GenBank/DDBJ databases">
        <authorList>
            <person name="Dougan E. K."/>
            <person name="Rhodes N."/>
            <person name="Thang M."/>
            <person name="Chan C."/>
        </authorList>
    </citation>
    <scope>NUCLEOTIDE SEQUENCE</scope>
</reference>
<feature type="region of interest" description="Disordered" evidence="1">
    <location>
        <begin position="542"/>
        <end position="573"/>
    </location>
</feature>
<proteinExistence type="predicted"/>
<keyword evidence="4" id="KW-1185">Reference proteome</keyword>
<dbReference type="PROSITE" id="PS50053">
    <property type="entry name" value="UBIQUITIN_2"/>
    <property type="match status" value="1"/>
</dbReference>
<dbReference type="OrthoDB" id="1910256at2759"/>
<dbReference type="SUPFAM" id="SSF54236">
    <property type="entry name" value="Ubiquitin-like"/>
    <property type="match status" value="1"/>
</dbReference>
<dbReference type="Gene3D" id="3.40.50.2000">
    <property type="entry name" value="Glycogen Phosphorylase B"/>
    <property type="match status" value="2"/>
</dbReference>
<dbReference type="CDD" id="cd17039">
    <property type="entry name" value="Ubl_ubiquitin_like"/>
    <property type="match status" value="1"/>
</dbReference>
<feature type="compositionally biased region" description="Basic and acidic residues" evidence="1">
    <location>
        <begin position="560"/>
        <end position="573"/>
    </location>
</feature>
<evidence type="ECO:0000259" key="2">
    <source>
        <dbReference type="PROSITE" id="PS50053"/>
    </source>
</evidence>
<evidence type="ECO:0000313" key="3">
    <source>
        <dbReference type="EMBL" id="CAE8629945.1"/>
    </source>
</evidence>
<evidence type="ECO:0000256" key="1">
    <source>
        <dbReference type="SAM" id="MobiDB-lite"/>
    </source>
</evidence>
<feature type="compositionally biased region" description="Basic and acidic residues" evidence="1">
    <location>
        <begin position="542"/>
        <end position="552"/>
    </location>
</feature>
<gene>
    <name evidence="3" type="ORF">PGLA1383_LOCUS46351</name>
</gene>
<organism evidence="3 4">
    <name type="scientific">Polarella glacialis</name>
    <name type="common">Dinoflagellate</name>
    <dbReference type="NCBI Taxonomy" id="89957"/>
    <lineage>
        <taxon>Eukaryota</taxon>
        <taxon>Sar</taxon>
        <taxon>Alveolata</taxon>
        <taxon>Dinophyceae</taxon>
        <taxon>Suessiales</taxon>
        <taxon>Suessiaceae</taxon>
        <taxon>Polarella</taxon>
    </lineage>
</organism>
<accession>A0A813GXC9</accession>
<sequence>MPATSDGLRVLVFSYEFTYCPFSGNGVLARSLVKGLLSLGCRVLVVCCRPAPDATSPSLCADNPIGEPEVAAEQLGALQLEPIELSAADGWRRLDRQSAWQGFQAGALKLAGCVQDFGPSVALAIDWTGGLAWQSMLSTWPKTTPHPRLLYINFRVYSSGLTSVDESRSWYDERERQVLTAAGHVLALSTHDQKSLRALMPVASQVQVGILLPCLRGDMQVLAAQPTLSHLARLPPAAAAAAAACKHSRCFVTCAVRISREKNPLLFVQLVEAIGAALDARGFVPLLCCGAVADEEYAREVRQRLRAAAPNAVLLDTFLGPEALAAVFTATALNVHPCLYDAYGMSLVEAAAFGAPSLLNGGGAVGATALLNATHSSEGNADVPTKGCLELDFASPVDSFAAATLAHLDNAQDLALIAGVARTRALAWSEKAAGVSAFYFLIRQCWRDGRRTASPSPDQPLAVCWHASRHHVGGLDNSLCDQQISPSIDNYLQEVDGLNSGNLQTQMITRGEGGPQRTCGSIRALEQEAAVASQQRAEVERLQKEEAERARQQELAQKAEQQRLNEGEAEERRQAEARVAHRCVLRCAALGGSGGQELITATTATASEVAEQLCRELGMQRDAHHDGGLLLLFNGNPLQGRQTLGDAGVQSGDEVMYFWGEGGAAAA</sequence>
<dbReference type="InterPro" id="IPR029071">
    <property type="entry name" value="Ubiquitin-like_domsf"/>
</dbReference>
<name>A0A813GXC9_POLGL</name>
<dbReference type="InterPro" id="IPR000626">
    <property type="entry name" value="Ubiquitin-like_dom"/>
</dbReference>
<dbReference type="Proteomes" id="UP000654075">
    <property type="component" value="Unassembled WGS sequence"/>
</dbReference>